<dbReference type="EMBL" id="KQ995289">
    <property type="protein sequence ID" value="KZV47428.1"/>
    <property type="molecule type" value="Genomic_DNA"/>
</dbReference>
<gene>
    <name evidence="1" type="ORF">F511_34856</name>
</gene>
<organism evidence="1 2">
    <name type="scientific">Dorcoceras hygrometricum</name>
    <dbReference type="NCBI Taxonomy" id="472368"/>
    <lineage>
        <taxon>Eukaryota</taxon>
        <taxon>Viridiplantae</taxon>
        <taxon>Streptophyta</taxon>
        <taxon>Embryophyta</taxon>
        <taxon>Tracheophyta</taxon>
        <taxon>Spermatophyta</taxon>
        <taxon>Magnoliopsida</taxon>
        <taxon>eudicotyledons</taxon>
        <taxon>Gunneridae</taxon>
        <taxon>Pentapetalae</taxon>
        <taxon>asterids</taxon>
        <taxon>lamiids</taxon>
        <taxon>Lamiales</taxon>
        <taxon>Gesneriaceae</taxon>
        <taxon>Didymocarpoideae</taxon>
        <taxon>Trichosporeae</taxon>
        <taxon>Loxocarpinae</taxon>
        <taxon>Dorcoceras</taxon>
    </lineage>
</organism>
<keyword evidence="2" id="KW-1185">Reference proteome</keyword>
<accession>A0A2Z7CKG7</accession>
<reference evidence="1 2" key="1">
    <citation type="journal article" date="2015" name="Proc. Natl. Acad. Sci. U.S.A.">
        <title>The resurrection genome of Boea hygrometrica: A blueprint for survival of dehydration.</title>
        <authorList>
            <person name="Xiao L."/>
            <person name="Yang G."/>
            <person name="Zhang L."/>
            <person name="Yang X."/>
            <person name="Zhao S."/>
            <person name="Ji Z."/>
            <person name="Zhou Q."/>
            <person name="Hu M."/>
            <person name="Wang Y."/>
            <person name="Chen M."/>
            <person name="Xu Y."/>
            <person name="Jin H."/>
            <person name="Xiao X."/>
            <person name="Hu G."/>
            <person name="Bao F."/>
            <person name="Hu Y."/>
            <person name="Wan P."/>
            <person name="Li L."/>
            <person name="Deng X."/>
            <person name="Kuang T."/>
            <person name="Xiang C."/>
            <person name="Zhu J.K."/>
            <person name="Oliver M.J."/>
            <person name="He Y."/>
        </authorList>
    </citation>
    <scope>NUCLEOTIDE SEQUENCE [LARGE SCALE GENOMIC DNA]</scope>
    <source>
        <strain evidence="2">cv. XS01</strain>
    </source>
</reference>
<protein>
    <submittedName>
        <fullName evidence="1">Tetratricopeptide repeat (TPR)-like superfamily protein</fullName>
    </submittedName>
</protein>
<evidence type="ECO:0000313" key="1">
    <source>
        <dbReference type="EMBL" id="KZV47428.1"/>
    </source>
</evidence>
<name>A0A2Z7CKG7_9LAMI</name>
<proteinExistence type="predicted"/>
<evidence type="ECO:0000313" key="2">
    <source>
        <dbReference type="Proteomes" id="UP000250235"/>
    </source>
</evidence>
<sequence length="429" mass="47812">MASSLISSSHHIDFDSVFGIDDTGLTEMEPVVEEQSADEAMSLEDILMSIPVEVPLPSTGVEITKIVLGQTVYIPGVDEGDWYKASLPKIHPEEKGKEPLQLKNPAKGKPPQEHYSLICADIDLLVHLREKVFDEVIDMLSDLHLFILEELKQQALAHGLRWDRTCCSRILEGRPRDRGAVIAKNNTNTPSKCWIRTMILVDGVWVVEPCCDQWVNIPRSVVHNEVPRQLSYVDTLPAVSDFFKILRKRWADVCIDAAESFVSEKLLPVGSINFCRALSVVETVDSFIVRHPTAFSLRLYQFCTVFIRYSLFSRLSTTDITDFVASIASARTALKSVQISSSLAVSQYIPSVADTEFVAQRIPTELDQRPFLSSISDAPDMHFDETDIAATLPSLPAISTDLSASFDGLQISLSARLDESQSDILWSQK</sequence>
<dbReference type="Proteomes" id="UP000250235">
    <property type="component" value="Unassembled WGS sequence"/>
</dbReference>
<dbReference type="AlphaFoldDB" id="A0A2Z7CKG7"/>